<comment type="caution">
    <text evidence="1">The sequence shown here is derived from an EMBL/GenBank/DDBJ whole genome shotgun (WGS) entry which is preliminary data.</text>
</comment>
<reference evidence="1 2" key="1">
    <citation type="submission" date="2023-07" db="EMBL/GenBank/DDBJ databases">
        <title>Sequencing the genomes of 1000 actinobacteria strains.</title>
        <authorList>
            <person name="Klenk H.-P."/>
        </authorList>
    </citation>
    <scope>NUCLEOTIDE SEQUENCE [LARGE SCALE GENOMIC DNA]</scope>
    <source>
        <strain evidence="1 2">DSM 44711</strain>
    </source>
</reference>
<accession>A0AAE4A0F6</accession>
<gene>
    <name evidence="1" type="ORF">J2S44_007573</name>
</gene>
<dbReference type="InterPro" id="IPR006521">
    <property type="entry name" value="Tail_protein_I"/>
</dbReference>
<dbReference type="InterPro" id="IPR011748">
    <property type="entry name" value="Unchr_phage_tail-like"/>
</dbReference>
<dbReference type="EMBL" id="JAVDYC010000001">
    <property type="protein sequence ID" value="MDR7327323.1"/>
    <property type="molecule type" value="Genomic_DNA"/>
</dbReference>
<evidence type="ECO:0000313" key="2">
    <source>
        <dbReference type="Proteomes" id="UP001183629"/>
    </source>
</evidence>
<evidence type="ECO:0000313" key="1">
    <source>
        <dbReference type="EMBL" id="MDR7327323.1"/>
    </source>
</evidence>
<protein>
    <submittedName>
        <fullName evidence="1">Phage tail-like protein</fullName>
    </submittedName>
</protein>
<proteinExistence type="predicted"/>
<name>A0AAE4A0F6_9ACTN</name>
<dbReference type="Pfam" id="PF09684">
    <property type="entry name" value="Tail_P2_I"/>
    <property type="match status" value="1"/>
</dbReference>
<organism evidence="1 2">
    <name type="scientific">Catenuloplanes niger</name>
    <dbReference type="NCBI Taxonomy" id="587534"/>
    <lineage>
        <taxon>Bacteria</taxon>
        <taxon>Bacillati</taxon>
        <taxon>Actinomycetota</taxon>
        <taxon>Actinomycetes</taxon>
        <taxon>Micromonosporales</taxon>
        <taxon>Micromonosporaceae</taxon>
        <taxon>Catenuloplanes</taxon>
    </lineage>
</organism>
<dbReference type="AlphaFoldDB" id="A0AAE4A0F6"/>
<dbReference type="Proteomes" id="UP001183629">
    <property type="component" value="Unassembled WGS sequence"/>
</dbReference>
<keyword evidence="2" id="KW-1185">Reference proteome</keyword>
<dbReference type="SUPFAM" id="SSF101898">
    <property type="entry name" value="NHL repeat"/>
    <property type="match status" value="1"/>
</dbReference>
<dbReference type="NCBIfam" id="TIGR02242">
    <property type="entry name" value="tail_TIGR02242"/>
    <property type="match status" value="1"/>
</dbReference>
<sequence>MSCGTTGPTFRLLDAHVGWDPEEGGAAGLAGLTDPGGLRLARLGTDPDAPGRPDLLPWFPDPRLAPGGAPGSWFLLTPGGLRRRAACGTGFVPALRATGDAVAYAGHWLAIAGADGVRLWWRDGEHLIAVLPVRGARLVTLAPDGAGAVLTDGGVLRRFAPGGAPAGRVETGLRDPIVGLRAGRHGELWLLTDDDGTPRLWRSRHGGAPRPATIAELAAALPRSALTAAWDGGFCLREPGADGIAADRCYDWDGCELDGPPPPVADRHTDGELRTEAVDGGLSRCRWHRVSLDVDLPAGTSVRIAVAVTEAGPEEPAPDAADWQTAPAGATDFLIDQPPGRYLRLRLALAGDGTNTPVVRRVRLDFPRVTSAELLPAAFRQDPAADDFTERFLSLFDTTLAGIDRVIDRYPALLDADGVPDAALPWLGELLGLGFDSAWDADVRRRLLAAAPELYRRRGTPWALQEVIRIVTGVRPHLAESARERAWLGLGGPGTAPRGALGAGRLFGRSAARFRLGTSALDTAPLHSTGDPHADPLAEHAYRFQVVVPAPVAAGPVRELVAAHAPAHTLGAVRTGGTGWVVGVASAVGVDTGFTVLPPPVTGRARLGGDAVLADGRRGPHRGITVGERATVGADTVAF</sequence>
<dbReference type="RefSeq" id="WP_310424540.1">
    <property type="nucleotide sequence ID" value="NZ_JAVDYC010000001.1"/>
</dbReference>